<evidence type="ECO:0000256" key="8">
    <source>
        <dbReference type="ARBA" id="ARBA00023170"/>
    </source>
</evidence>
<evidence type="ECO:0000256" key="9">
    <source>
        <dbReference type="ARBA" id="ARBA00023224"/>
    </source>
</evidence>
<evidence type="ECO:0000259" key="12">
    <source>
        <dbReference type="PROSITE" id="PS50262"/>
    </source>
</evidence>
<evidence type="ECO:0000313" key="13">
    <source>
        <dbReference type="Ensembl" id="ENSBJAP00000017291.1"/>
    </source>
</evidence>
<comment type="subcellular location">
    <subcellularLocation>
        <location evidence="1 11">Cell membrane</location>
        <topology evidence="1 11">Multi-pass membrane protein</topology>
    </subcellularLocation>
</comment>
<dbReference type="Gene3D" id="1.20.1070.10">
    <property type="entry name" value="Rhodopsin 7-helix transmembrane proteins"/>
    <property type="match status" value="1"/>
</dbReference>
<keyword evidence="8 10" id="KW-0675">Receptor</keyword>
<evidence type="ECO:0000256" key="2">
    <source>
        <dbReference type="ARBA" id="ARBA00022475"/>
    </source>
</evidence>
<proteinExistence type="inferred from homology"/>
<evidence type="ECO:0000256" key="5">
    <source>
        <dbReference type="ARBA" id="ARBA00022989"/>
    </source>
</evidence>
<evidence type="ECO:0000256" key="7">
    <source>
        <dbReference type="ARBA" id="ARBA00023136"/>
    </source>
</evidence>
<evidence type="ECO:0000256" key="1">
    <source>
        <dbReference type="ARBA" id="ARBA00004651"/>
    </source>
</evidence>
<keyword evidence="2 11" id="KW-1003">Cell membrane</keyword>
<dbReference type="GO" id="GO:0004930">
    <property type="term" value="F:G protein-coupled receptor activity"/>
    <property type="evidence" value="ECO:0007669"/>
    <property type="project" value="UniProtKB-KW"/>
</dbReference>
<sequence length="324" mass="36015">MLGPEPENDTLLTEFILSGLSSHPELQHLLFFTFCLIYTIAIIGNLLIFIVTVIDCHLHSPMYFFLFHLALVDICYATTVVPKMLVNFLVKGSITIAVNACITQMFFIFLSAGCEVFMLSVMAYDRYVAICNPLKYQEAMSKHFCYQLVGSSWAMGLLYSALNTIPVLNIQFCGHAEIKHFSCELPPLLSAACSGTYLSKVILLFSAVIFGSSSFLLTLISYIYIITTVLKIQSAEGRHKAFSTCSSHFIVVGLLYITALFQYTKPKSVSSIILDQVLSTQYSILTPMLNPIIYSLKNKDVKAALGRILKKLAVTGDLTDPFQV</sequence>
<dbReference type="CDD" id="cd15229">
    <property type="entry name" value="7tmA_OR8S1-like"/>
    <property type="match status" value="1"/>
</dbReference>
<reference evidence="13" key="2">
    <citation type="submission" date="2025-09" db="UniProtKB">
        <authorList>
            <consortium name="Ensembl"/>
        </authorList>
    </citation>
    <scope>IDENTIFICATION</scope>
</reference>
<keyword evidence="6 10" id="KW-0297">G-protein coupled receptor</keyword>
<feature type="transmembrane region" description="Helical" evidence="11">
    <location>
        <begin position="63"/>
        <end position="85"/>
    </location>
</feature>
<keyword evidence="5 11" id="KW-1133">Transmembrane helix</keyword>
<dbReference type="Pfam" id="PF13853">
    <property type="entry name" value="7tm_4"/>
    <property type="match status" value="1"/>
</dbReference>
<reference evidence="13" key="1">
    <citation type="submission" date="2025-08" db="UniProtKB">
        <authorList>
            <consortium name="Ensembl"/>
        </authorList>
    </citation>
    <scope>IDENTIFICATION</scope>
</reference>
<dbReference type="GO" id="GO:0004984">
    <property type="term" value="F:olfactory receptor activity"/>
    <property type="evidence" value="ECO:0007669"/>
    <property type="project" value="InterPro"/>
</dbReference>
<feature type="domain" description="G-protein coupled receptors family 1 profile" evidence="12">
    <location>
        <begin position="44"/>
        <end position="294"/>
    </location>
</feature>
<feature type="transmembrane region" description="Helical" evidence="11">
    <location>
        <begin position="105"/>
        <end position="124"/>
    </location>
</feature>
<keyword evidence="9 10" id="KW-0807">Transducer</keyword>
<dbReference type="PROSITE" id="PS50262">
    <property type="entry name" value="G_PROTEIN_RECEP_F1_2"/>
    <property type="match status" value="1"/>
</dbReference>
<evidence type="ECO:0000256" key="11">
    <source>
        <dbReference type="RuleBase" id="RU363047"/>
    </source>
</evidence>
<dbReference type="Proteomes" id="UP000694555">
    <property type="component" value="Unplaced"/>
</dbReference>
<keyword evidence="7 11" id="KW-0472">Membrane</keyword>
<keyword evidence="14" id="KW-1185">Reference proteome</keyword>
<dbReference type="PRINTS" id="PR00237">
    <property type="entry name" value="GPCRRHODOPSN"/>
</dbReference>
<dbReference type="InterPro" id="IPR017452">
    <property type="entry name" value="GPCR_Rhodpsn_7TM"/>
</dbReference>
<evidence type="ECO:0000256" key="4">
    <source>
        <dbReference type="ARBA" id="ARBA00022725"/>
    </source>
</evidence>
<feature type="transmembrane region" description="Helical" evidence="11">
    <location>
        <begin position="144"/>
        <end position="162"/>
    </location>
</feature>
<dbReference type="InterPro" id="IPR000276">
    <property type="entry name" value="GPCR_Rhodpsn"/>
</dbReference>
<feature type="transmembrane region" description="Helical" evidence="11">
    <location>
        <begin position="242"/>
        <end position="263"/>
    </location>
</feature>
<feature type="transmembrane region" description="Helical" evidence="11">
    <location>
        <begin position="29"/>
        <end position="51"/>
    </location>
</feature>
<dbReference type="AlphaFoldDB" id="A0A8C0BIX4"/>
<dbReference type="PROSITE" id="PS00237">
    <property type="entry name" value="G_PROTEIN_RECEP_F1_1"/>
    <property type="match status" value="1"/>
</dbReference>
<keyword evidence="3 10" id="KW-0812">Transmembrane</keyword>
<dbReference type="InterPro" id="IPR000725">
    <property type="entry name" value="Olfact_rcpt"/>
</dbReference>
<evidence type="ECO:0000256" key="6">
    <source>
        <dbReference type="ARBA" id="ARBA00023040"/>
    </source>
</evidence>
<feature type="transmembrane region" description="Helical" evidence="11">
    <location>
        <begin position="202"/>
        <end position="230"/>
    </location>
</feature>
<dbReference type="InterPro" id="IPR050516">
    <property type="entry name" value="Olfactory_GPCR"/>
</dbReference>
<dbReference type="PANTHER" id="PTHR26452">
    <property type="entry name" value="OLFACTORY RECEPTOR"/>
    <property type="match status" value="1"/>
</dbReference>
<dbReference type="FunFam" id="1.20.1070.10:FF:000015">
    <property type="entry name" value="Olfactory receptor"/>
    <property type="match status" value="1"/>
</dbReference>
<dbReference type="PRINTS" id="PR00245">
    <property type="entry name" value="OLFACTORYR"/>
</dbReference>
<dbReference type="GO" id="GO:0005886">
    <property type="term" value="C:plasma membrane"/>
    <property type="evidence" value="ECO:0007669"/>
    <property type="project" value="UniProtKB-SubCell"/>
</dbReference>
<comment type="similarity">
    <text evidence="10">Belongs to the G-protein coupled receptor 1 family.</text>
</comment>
<keyword evidence="11" id="KW-0716">Sensory transduction</keyword>
<evidence type="ECO:0000313" key="14">
    <source>
        <dbReference type="Proteomes" id="UP000694555"/>
    </source>
</evidence>
<accession>A0A8C0BIX4</accession>
<evidence type="ECO:0000256" key="10">
    <source>
        <dbReference type="RuleBase" id="RU000688"/>
    </source>
</evidence>
<keyword evidence="4 11" id="KW-0552">Olfaction</keyword>
<organism evidence="13 14">
    <name type="scientific">Buteo japonicus</name>
    <dbReference type="NCBI Taxonomy" id="224669"/>
    <lineage>
        <taxon>Eukaryota</taxon>
        <taxon>Metazoa</taxon>
        <taxon>Chordata</taxon>
        <taxon>Craniata</taxon>
        <taxon>Vertebrata</taxon>
        <taxon>Euteleostomi</taxon>
        <taxon>Archelosauria</taxon>
        <taxon>Archosauria</taxon>
        <taxon>Dinosauria</taxon>
        <taxon>Saurischia</taxon>
        <taxon>Theropoda</taxon>
        <taxon>Coelurosauria</taxon>
        <taxon>Aves</taxon>
        <taxon>Neognathae</taxon>
        <taxon>Neoaves</taxon>
        <taxon>Telluraves</taxon>
        <taxon>Accipitrimorphae</taxon>
        <taxon>Accipitriformes</taxon>
        <taxon>Accipitridae</taxon>
        <taxon>Accipitrinae</taxon>
        <taxon>Buteo</taxon>
    </lineage>
</organism>
<dbReference type="SUPFAM" id="SSF81321">
    <property type="entry name" value="Family A G protein-coupled receptor-like"/>
    <property type="match status" value="1"/>
</dbReference>
<name>A0A8C0BIX4_9AVES</name>
<evidence type="ECO:0000256" key="3">
    <source>
        <dbReference type="ARBA" id="ARBA00022692"/>
    </source>
</evidence>
<protein>
    <recommendedName>
        <fullName evidence="11">Olfactory receptor</fullName>
    </recommendedName>
</protein>
<dbReference type="Ensembl" id="ENSBJAT00000017765.1">
    <property type="protein sequence ID" value="ENSBJAP00000017291.1"/>
    <property type="gene ID" value="ENSBJAG00000011397.1"/>
</dbReference>